<protein>
    <submittedName>
        <fullName evidence="1">Uncharacterized protein</fullName>
    </submittedName>
</protein>
<organism evidence="1 2">
    <name type="scientific">Diploptera punctata</name>
    <name type="common">Pacific beetle cockroach</name>
    <dbReference type="NCBI Taxonomy" id="6984"/>
    <lineage>
        <taxon>Eukaryota</taxon>
        <taxon>Metazoa</taxon>
        <taxon>Ecdysozoa</taxon>
        <taxon>Arthropoda</taxon>
        <taxon>Hexapoda</taxon>
        <taxon>Insecta</taxon>
        <taxon>Pterygota</taxon>
        <taxon>Neoptera</taxon>
        <taxon>Polyneoptera</taxon>
        <taxon>Dictyoptera</taxon>
        <taxon>Blattodea</taxon>
        <taxon>Blaberoidea</taxon>
        <taxon>Blaberidae</taxon>
        <taxon>Diplopterinae</taxon>
        <taxon>Diploptera</taxon>
    </lineage>
</organism>
<feature type="non-terminal residue" evidence="1">
    <location>
        <position position="1"/>
    </location>
</feature>
<gene>
    <name evidence="1" type="ORF">L9F63_002480</name>
</gene>
<comment type="caution">
    <text evidence="1">The sequence shown here is derived from an EMBL/GenBank/DDBJ whole genome shotgun (WGS) entry which is preliminary data.</text>
</comment>
<accession>A0AAD7ZSA8</accession>
<reference evidence="1" key="2">
    <citation type="submission" date="2023-05" db="EMBL/GenBank/DDBJ databases">
        <authorList>
            <person name="Fouks B."/>
        </authorList>
    </citation>
    <scope>NUCLEOTIDE SEQUENCE</scope>
    <source>
        <strain evidence="1">Stay&amp;Tobe</strain>
        <tissue evidence="1">Testes</tissue>
    </source>
</reference>
<evidence type="ECO:0000313" key="2">
    <source>
        <dbReference type="Proteomes" id="UP001233999"/>
    </source>
</evidence>
<dbReference type="Proteomes" id="UP001233999">
    <property type="component" value="Unassembled WGS sequence"/>
</dbReference>
<evidence type="ECO:0000313" key="1">
    <source>
        <dbReference type="EMBL" id="KAJ9585690.1"/>
    </source>
</evidence>
<feature type="non-terminal residue" evidence="1">
    <location>
        <position position="92"/>
    </location>
</feature>
<reference evidence="1" key="1">
    <citation type="journal article" date="2023" name="IScience">
        <title>Live-bearing cockroach genome reveals convergent evolutionary mechanisms linked to viviparity in insects and beyond.</title>
        <authorList>
            <person name="Fouks B."/>
            <person name="Harrison M.C."/>
            <person name="Mikhailova A.A."/>
            <person name="Marchal E."/>
            <person name="English S."/>
            <person name="Carruthers M."/>
            <person name="Jennings E.C."/>
            <person name="Chiamaka E.L."/>
            <person name="Frigard R.A."/>
            <person name="Pippel M."/>
            <person name="Attardo G.M."/>
            <person name="Benoit J.B."/>
            <person name="Bornberg-Bauer E."/>
            <person name="Tobe S.S."/>
        </authorList>
    </citation>
    <scope>NUCLEOTIDE SEQUENCE</scope>
    <source>
        <strain evidence="1">Stay&amp;Tobe</strain>
    </source>
</reference>
<proteinExistence type="predicted"/>
<keyword evidence="2" id="KW-1185">Reference proteome</keyword>
<name>A0AAD7ZSA8_DIPPU</name>
<dbReference type="EMBL" id="JASPKZ010007251">
    <property type="protein sequence ID" value="KAJ9585690.1"/>
    <property type="molecule type" value="Genomic_DNA"/>
</dbReference>
<sequence length="92" mass="10563">LNKLRNITDNLCGLFTPKRHLQIGSNIWSCAKQLTMVYFTIVCFKRKRIRNGLNWWDRKHETTICADGNAWESAGGSVYIPLHLVIPCCISL</sequence>
<dbReference type="AlphaFoldDB" id="A0AAD7ZSA8"/>